<dbReference type="Gene3D" id="3.80.30.30">
    <property type="match status" value="1"/>
</dbReference>
<dbReference type="GO" id="GO:0051539">
    <property type="term" value="F:4 iron, 4 sulfur cluster binding"/>
    <property type="evidence" value="ECO:0007669"/>
    <property type="project" value="TreeGrafter"/>
</dbReference>
<dbReference type="PANTHER" id="PTHR37822">
    <property type="entry name" value="SPORE PHOTOPRODUCT LYASE-RELATED"/>
    <property type="match status" value="1"/>
</dbReference>
<organism evidence="1 2">
    <name type="scientific">Microvirga makkahensis</name>
    <dbReference type="NCBI Taxonomy" id="1128670"/>
    <lineage>
        <taxon>Bacteria</taxon>
        <taxon>Pseudomonadati</taxon>
        <taxon>Pseudomonadota</taxon>
        <taxon>Alphaproteobacteria</taxon>
        <taxon>Hyphomicrobiales</taxon>
        <taxon>Methylobacteriaceae</taxon>
        <taxon>Microvirga</taxon>
    </lineage>
</organism>
<sequence>MSASTLNPRPQTRPSSPRLWRPKRVLVTPAAMEWKYGRAILERAAALGSEIVELKSNRLTGLTGENARQTYVNAKTTLAVVVAPPSKRRLQPIPPSADWRVDLAEGCPAHCQYCYLAGSLSGPPITRVYANLPEILGSLSDYVGKGGVTSVSEERAHEGTTFEASCYTDPLGIEHLTGSLAETIAHFGSWQAPVQLRFTTKYDAVQPLLNLSHQRHTRIRFSVNAQPVARFEGGTAPVAARLRAMRQVALAGYRVGLTVAPIMPVEGWRDAYSALLHEVAQQLSDVPDLDLTVELITHRFTPGSKSVLNEWYPGSDLEMNEETRARKMTKFNSVKYVYMPDVMREMRAFFDKAVSEHLPGARILYWT</sequence>
<evidence type="ECO:0000313" key="1">
    <source>
        <dbReference type="EMBL" id="MXQ13507.1"/>
    </source>
</evidence>
<name>A0A7X3MUL8_9HYPH</name>
<comment type="caution">
    <text evidence="1">The sequence shown here is derived from an EMBL/GenBank/DDBJ whole genome shotgun (WGS) entry which is preliminary data.</text>
</comment>
<dbReference type="GO" id="GO:0003913">
    <property type="term" value="F:DNA photolyase activity"/>
    <property type="evidence" value="ECO:0007669"/>
    <property type="project" value="TreeGrafter"/>
</dbReference>
<dbReference type="Pfam" id="PF20903">
    <property type="entry name" value="SPL"/>
    <property type="match status" value="1"/>
</dbReference>
<evidence type="ECO:0000313" key="2">
    <source>
        <dbReference type="Proteomes" id="UP000436483"/>
    </source>
</evidence>
<dbReference type="Proteomes" id="UP000436483">
    <property type="component" value="Unassembled WGS sequence"/>
</dbReference>
<reference evidence="1 2" key="1">
    <citation type="submission" date="2019-12" db="EMBL/GenBank/DDBJ databases">
        <authorList>
            <person name="Yuan C.-G."/>
        </authorList>
    </citation>
    <scope>NUCLEOTIDE SEQUENCE [LARGE SCALE GENOMIC DNA]</scope>
    <source>
        <strain evidence="1 2">KCTC 23863</strain>
    </source>
</reference>
<protein>
    <submittedName>
        <fullName evidence="1">Radical SAM protein</fullName>
    </submittedName>
</protein>
<dbReference type="AlphaFoldDB" id="A0A7X3MUL8"/>
<dbReference type="GO" id="GO:0042601">
    <property type="term" value="C:endospore-forming forespore"/>
    <property type="evidence" value="ECO:0007669"/>
    <property type="project" value="TreeGrafter"/>
</dbReference>
<accession>A0A7X3MUL8</accession>
<keyword evidence="2" id="KW-1185">Reference proteome</keyword>
<dbReference type="RefSeq" id="WP_160886567.1">
    <property type="nucleotide sequence ID" value="NZ_WURB01000017.1"/>
</dbReference>
<dbReference type="PANTHER" id="PTHR37822:SF2">
    <property type="entry name" value="SPORE PHOTOPRODUCT LYASE"/>
    <property type="match status" value="1"/>
</dbReference>
<dbReference type="GO" id="GO:1904047">
    <property type="term" value="F:S-adenosyl-L-methionine binding"/>
    <property type="evidence" value="ECO:0007669"/>
    <property type="project" value="TreeGrafter"/>
</dbReference>
<reference evidence="1 2" key="2">
    <citation type="submission" date="2020-01" db="EMBL/GenBank/DDBJ databases">
        <title>Microvirga sp. nov., an arsenate reduction bacterium isolated from Tibet hotspring sediments.</title>
        <authorList>
            <person name="Xian W.-D."/>
            <person name="Li W.-J."/>
        </authorList>
    </citation>
    <scope>NUCLEOTIDE SEQUENCE [LARGE SCALE GENOMIC DNA]</scope>
    <source>
        <strain evidence="1 2">KCTC 23863</strain>
    </source>
</reference>
<dbReference type="InterPro" id="IPR049539">
    <property type="entry name" value="SPL"/>
</dbReference>
<gene>
    <name evidence="1" type="ORF">GR328_18980</name>
</gene>
<dbReference type="OrthoDB" id="9787095at2"/>
<proteinExistence type="predicted"/>
<dbReference type="Gene3D" id="3.40.50.12110">
    <property type="match status" value="1"/>
</dbReference>
<dbReference type="EMBL" id="WURB01000017">
    <property type="protein sequence ID" value="MXQ13507.1"/>
    <property type="molecule type" value="Genomic_DNA"/>
</dbReference>